<dbReference type="CDD" id="cd03046">
    <property type="entry name" value="GST_N_GTT1_like"/>
    <property type="match status" value="1"/>
</dbReference>
<organism evidence="3 4">
    <name type="scientific">Panaeolus cyanescens</name>
    <dbReference type="NCBI Taxonomy" id="181874"/>
    <lineage>
        <taxon>Eukaryota</taxon>
        <taxon>Fungi</taxon>
        <taxon>Dikarya</taxon>
        <taxon>Basidiomycota</taxon>
        <taxon>Agaricomycotina</taxon>
        <taxon>Agaricomycetes</taxon>
        <taxon>Agaricomycetidae</taxon>
        <taxon>Agaricales</taxon>
        <taxon>Agaricineae</taxon>
        <taxon>Galeropsidaceae</taxon>
        <taxon>Panaeolus</taxon>
    </lineage>
</organism>
<evidence type="ECO:0000313" key="4">
    <source>
        <dbReference type="Proteomes" id="UP000284842"/>
    </source>
</evidence>
<accession>A0A409YZ14</accession>
<dbReference type="PANTHER" id="PTHR44051">
    <property type="entry name" value="GLUTATHIONE S-TRANSFERASE-RELATED"/>
    <property type="match status" value="1"/>
</dbReference>
<feature type="domain" description="GST N-terminal" evidence="2">
    <location>
        <begin position="1"/>
        <end position="59"/>
    </location>
</feature>
<dbReference type="AlphaFoldDB" id="A0A409YZ14"/>
<evidence type="ECO:0000256" key="1">
    <source>
        <dbReference type="ARBA" id="ARBA00007409"/>
    </source>
</evidence>
<protein>
    <recommendedName>
        <fullName evidence="2">GST N-terminal domain-containing protein</fullName>
    </recommendedName>
</protein>
<dbReference type="InterPro" id="IPR004045">
    <property type="entry name" value="Glutathione_S-Trfase_N"/>
</dbReference>
<name>A0A409YZ14_9AGAR</name>
<dbReference type="InterPro" id="IPR040079">
    <property type="entry name" value="Glutathione_S-Trfase"/>
</dbReference>
<dbReference type="InterPro" id="IPR036282">
    <property type="entry name" value="Glutathione-S-Trfase_C_sf"/>
</dbReference>
<comment type="similarity">
    <text evidence="1">Belongs to the GST superfamily.</text>
</comment>
<dbReference type="PANTHER" id="PTHR44051:SF9">
    <property type="entry name" value="GLUTATHIONE S-TRANSFERASE 1"/>
    <property type="match status" value="1"/>
</dbReference>
<proteinExistence type="inferred from homology"/>
<dbReference type="PROSITE" id="PS50404">
    <property type="entry name" value="GST_NTER"/>
    <property type="match status" value="1"/>
</dbReference>
<dbReference type="EMBL" id="NHTK01000064">
    <property type="protein sequence ID" value="PPR08256.1"/>
    <property type="molecule type" value="Genomic_DNA"/>
</dbReference>
<dbReference type="SUPFAM" id="SSF47616">
    <property type="entry name" value="GST C-terminal domain-like"/>
    <property type="match status" value="1"/>
</dbReference>
<dbReference type="InParanoid" id="A0A409YZ14"/>
<dbReference type="SFLD" id="SFLDG00358">
    <property type="entry name" value="Main_(cytGST)"/>
    <property type="match status" value="1"/>
</dbReference>
<dbReference type="OrthoDB" id="2098326at2759"/>
<dbReference type="SUPFAM" id="SSF52833">
    <property type="entry name" value="Thioredoxin-like"/>
    <property type="match status" value="1"/>
</dbReference>
<dbReference type="Gene3D" id="3.40.30.10">
    <property type="entry name" value="Glutaredoxin"/>
    <property type="match status" value="1"/>
</dbReference>
<gene>
    <name evidence="3" type="ORF">CVT24_001298</name>
</gene>
<dbReference type="InterPro" id="IPR036249">
    <property type="entry name" value="Thioredoxin-like_sf"/>
</dbReference>
<dbReference type="FunCoup" id="A0A409YZ14">
    <property type="interactions" value="257"/>
</dbReference>
<evidence type="ECO:0000313" key="3">
    <source>
        <dbReference type="EMBL" id="PPR08256.1"/>
    </source>
</evidence>
<dbReference type="SFLD" id="SFLDS00019">
    <property type="entry name" value="Glutathione_Transferase_(cytos"/>
    <property type="match status" value="1"/>
</dbReference>
<keyword evidence="4" id="KW-1185">Reference proteome</keyword>
<dbReference type="STRING" id="181874.A0A409YZ14"/>
<dbReference type="Proteomes" id="UP000284842">
    <property type="component" value="Unassembled WGS sequence"/>
</dbReference>
<evidence type="ECO:0000259" key="2">
    <source>
        <dbReference type="PROSITE" id="PS50404"/>
    </source>
</evidence>
<comment type="caution">
    <text evidence="3">The sequence shown here is derived from an EMBL/GenBank/DDBJ whole genome shotgun (WGS) entry which is preliminary data.</text>
</comment>
<dbReference type="Pfam" id="PF02798">
    <property type="entry name" value="GST_N"/>
    <property type="match status" value="1"/>
</dbReference>
<dbReference type="Gene3D" id="1.20.1050.10">
    <property type="match status" value="1"/>
</dbReference>
<sequence>MEVPYEIKTYQRTQEMRAPPDLLKVNPLGKSPVITDGDLNLAESGAIVEYIINKYGNNKATVPETGRVDELYYKHYAEGSLMPLLTQYLMFTVIPTRAPFFLRPILKFVFNKVIETMLIPQIKTNFDMIESHIAKQPNMWFAGGSEPTAADFQMMFCLEAVVTEAPQFVGPKTKAYVDMVHKREAYQRAYKKGGEYRYAKL</sequence>
<reference evidence="3 4" key="1">
    <citation type="journal article" date="2018" name="Evol. Lett.">
        <title>Horizontal gene cluster transfer increased hallucinogenic mushroom diversity.</title>
        <authorList>
            <person name="Reynolds H.T."/>
            <person name="Vijayakumar V."/>
            <person name="Gluck-Thaler E."/>
            <person name="Korotkin H.B."/>
            <person name="Matheny P.B."/>
            <person name="Slot J.C."/>
        </authorList>
    </citation>
    <scope>NUCLEOTIDE SEQUENCE [LARGE SCALE GENOMIC DNA]</scope>
    <source>
        <strain evidence="3 4">2629</strain>
    </source>
</reference>